<feature type="compositionally biased region" description="Basic and acidic residues" evidence="1">
    <location>
        <begin position="221"/>
        <end position="242"/>
    </location>
</feature>
<accession>A0A7M5WU85</accession>
<feature type="compositionally biased region" description="Low complexity" evidence="1">
    <location>
        <begin position="3329"/>
        <end position="3364"/>
    </location>
</feature>
<dbReference type="GeneID" id="136801037"/>
<feature type="region of interest" description="Disordered" evidence="1">
    <location>
        <begin position="138"/>
        <end position="157"/>
    </location>
</feature>
<feature type="compositionally biased region" description="Basic and acidic residues" evidence="1">
    <location>
        <begin position="2434"/>
        <end position="2445"/>
    </location>
</feature>
<feature type="compositionally biased region" description="Low complexity" evidence="1">
    <location>
        <begin position="717"/>
        <end position="729"/>
    </location>
</feature>
<feature type="compositionally biased region" description="Basic residues" evidence="1">
    <location>
        <begin position="1496"/>
        <end position="1507"/>
    </location>
</feature>
<feature type="compositionally biased region" description="Basic and acidic residues" evidence="1">
    <location>
        <begin position="1995"/>
        <end position="2033"/>
    </location>
</feature>
<feature type="compositionally biased region" description="Basic and acidic residues" evidence="1">
    <location>
        <begin position="1710"/>
        <end position="1720"/>
    </location>
</feature>
<feature type="compositionally biased region" description="Basic and acidic residues" evidence="1">
    <location>
        <begin position="3425"/>
        <end position="3448"/>
    </location>
</feature>
<feature type="compositionally biased region" description="Basic and acidic residues" evidence="1">
    <location>
        <begin position="1945"/>
        <end position="1986"/>
    </location>
</feature>
<feature type="compositionally biased region" description="Polar residues" evidence="1">
    <location>
        <begin position="1087"/>
        <end position="1099"/>
    </location>
</feature>
<feature type="compositionally biased region" description="Polar residues" evidence="1">
    <location>
        <begin position="3415"/>
        <end position="3424"/>
    </location>
</feature>
<feature type="region of interest" description="Disordered" evidence="1">
    <location>
        <begin position="1734"/>
        <end position="2038"/>
    </location>
</feature>
<name>A0A7M5WU85_9CNID</name>
<feature type="region of interest" description="Disordered" evidence="1">
    <location>
        <begin position="2059"/>
        <end position="2221"/>
    </location>
</feature>
<dbReference type="Proteomes" id="UP000594262">
    <property type="component" value="Unplaced"/>
</dbReference>
<feature type="compositionally biased region" description="Low complexity" evidence="1">
    <location>
        <begin position="1074"/>
        <end position="1086"/>
    </location>
</feature>
<feature type="region of interest" description="Disordered" evidence="1">
    <location>
        <begin position="636"/>
        <end position="672"/>
    </location>
</feature>
<feature type="compositionally biased region" description="Basic and acidic residues" evidence="1">
    <location>
        <begin position="3152"/>
        <end position="3186"/>
    </location>
</feature>
<feature type="compositionally biased region" description="Polar residues" evidence="1">
    <location>
        <begin position="1447"/>
        <end position="1461"/>
    </location>
</feature>
<keyword evidence="2" id="KW-0732">Signal</keyword>
<reference evidence="3" key="1">
    <citation type="submission" date="2021-01" db="UniProtKB">
        <authorList>
            <consortium name="EnsemblMetazoa"/>
        </authorList>
    </citation>
    <scope>IDENTIFICATION</scope>
</reference>
<feature type="compositionally biased region" description="Basic and acidic residues" evidence="1">
    <location>
        <begin position="653"/>
        <end position="666"/>
    </location>
</feature>
<sequence>MKKKMSATMLKIWFYTSLLLFVAVASSKGNKRNLGSPHDLPDILKNDKVDANDLKYATDDFRVDTHPNQGVIIESEGVGGPHKKSQTQKLKEITGNKRYFGMPHDLPNILKNDKVDANDLKYATDDFRVDTHPNQGVIIESEGVGGPHKKSQTRKSKDVTFNKRHLGMPRDLPDILKNDKVDANDLKYATDDFRVDTHPNQGVIIESEGVGGSHKKSQTQESKDATFDKRQLGSPRDLPDILKNDKVDANDLKYATDDFRVDTHPNQGVIIESEGVGGPHKKSQTLQPKKKGKEMTGVKKQFDTDLNMMPELPLVGPQPEEHLTVEPPAPIEPIEPVHPIEPVPIEPMPEPIISHVSEPVPIIQQEPPPIVHHEEPIIHHEPVLLPVPIAAPAPPPPPPCTVHIPVTVHLKGKLAIKMKHCQKCDFSKNIESIGPLKISSLNQLEDKLKERLDKSFKVNAKRGGKKRGKLHKAHHKKSKDIKGTKRDHPPVIDYDRLDRANERFIFGSDGEEGEETDVQGSKKDQVDEPGQDAFFRKAVNIPKVFIPSAAYKRGVIISLPKGKAMLKCVVPKDENKKSSKKEKIDDNSSFISFVTKPTVAPAREKKIISPSLADFSNNVEPPEEAAPAIASFTKTATEKESPLPQSGVSGVTKSEDTAVAKDKQDVTDTNSDVVTLSTEPAAEAAPKPQANLKEHIESAIQNIKFPSTEEKAPKAGAIQQSSISEASAANQPSPETQNKKFADNFMKVLDKDMLVSLYKMAVHDIMSELQNAKTVAHNEETSAMAETSNLQSKMKMISNERTALEQQYPGIAATLIAPPDSAFNMQQQRAVKRSETPSKRVKLIDTDRPKIRASRHGNIKQFVAADESGFFGDLDPSKLIDDHEKDCIEPTCQKQKDFMKGASKYFESLDSLALAPYQNFMGKTLQNKRESIEVGQTQQPSTIVELFGKLPRVPLKITLNPKGPLAKLKEPITIDLKPPDGKRSNSRAVAITNNPAIAVTIADRIFKDEPMTKEDQNKLQAAYADLRRRTLETPHRGKEIHLTPSRIEQRGKRMRIVVSLPKELTSILSGNQGSAATRAMTSTSTAEAQQQSPEMTESSLKPKILEYENTLDKLKKETKEAMLQLNRLKDPYSDIGQKRHHHHQKHHQEQKEEATKTKMVVNDPYADVGGLPARRKRRRATDEVEVGAILPNKEEDTYKYMTKKESYEKLAKDPYATMGSAGLKRSFRAVSNKAGTKRGFFDDASHGGTGGMSLISHTHTPSMSTVDSTASALEQITAANNVAPREAPSSPHTMMLDSLPKFKEALAKINPETRKRLFEMKPFRFLANMPNIDSAVESSTQPKKPTLQTFDNGRDPYGDMGAAVARSQTYSKKGSYKRDPYADVGSAPSTPVKREETHKKPGPSTSTKRDPYADLGSAPDVPTKRTHTNKRPSTKGGYKRDPYADVGNTSGMPSKRTQTSKGYKKSGDPFADIGYGSEVHSKSPSKLDKAQTKSLKPLKKINKIHATIKKDPFADIGNKRHKLPTKVNQKKGAKRERKTSRKQVSKRGKVSRKNKKSKRSRMPKHSKKQKRQKVIGRPKKTTGHKRDPFSDIGSAPSEPLKGSTFSKKNHKKNVKNEKRSRMAKLSRRKNKITTVKSRASITKTRLAPTGIKASLKSGIVSKAGLKSKFKAVSNSIVLKSINARPVKGSKRKLEETSPGADGNQETSVYSRDDAEKKEQVQVTDFKKIAEKAKLPTSMENIQGVKSYAKDPYKSIGKVLPPKIIPGDQKPPKDDEDKDDSKKKKEKSKEFAKADSEEGDHGVQKKISGKEVTKAKEFELSEETSKESGKDLKEGATNQKQVHLLGKNADNLNIEGNTQPESSLALEAQKQLKESFDTHQIASTKSEHQSSDPYADVGESSKFWGEKGDSDSKSNIDDKSVTGKTVSNVTQNMAGPASGSNATLHMDPRLEKDVSLADSVLKKANHEEGDSLKKTNEDETSESKKEEEDKEEGEEEKGAKIMEKVKELSDKLKEGNEKVLKKKKEDQANLKGQDEEGEVDQALAKTEELLRALNKSNAQIKNEMNGVSSQTLSKGDSTQTLSQDPSSDPYANLRHKLPETSEEQRNSAPKSNSTQSEKTSKGSLPVFGQQAIASKVKTNAKNSDPYLEIGASSPNPSKRAKQEGSKNNDTSKTQEFKTNQKSVNQGRDPYLDVGESVTSTVATKRSRDPTKTPLKAKINKRSRRAAEITKRFLSCSEPYEMIGSEASKRDDDCNFVNPSKVKESKPLTHYGDPYTDLGSKRAKPTKPHTNKRTKTTKRPVVKKAKPVKRHFIKKRKSVKRHTISKKNHHHPASKKHIITKKAHKRVYLPQHPAEVSNAGRDQVEPSIFQGIFPLLMKLKSPESKDSKETVSNQINGKDPYSDIGKKRNSMDKHPSKGNKKSMNVKAVKIDPYADIGRKRDRVDKATTKGISPQHKLTQPDDLEDKKYYKPDTLVGSVLADDRKRSGVAANQTKSAGNVIKDPYVLIGSAVDSQKRSETQHSNQTKAAENKNIIKDPYVLIGSAVDDQKRSEVISNETKVVDNKNIIKDPYVMIGSAVDDQKRSDVASNQTKAAENKNIIKDPYVFIGSAVNDQKRSDVASNQTKAAENKNIIKDPYVFIGSAVNDQKRSDVASNQTKAAENKNIIKDPYVFIGSAVNDQKRSDVASNETKSASNKNIVKDPYVMIGSAVDDQKRSDVASNETKVVDNKNTIKDPYVLIGSAVNDQKRSDVASNQTNIEKARQKLLKDPYLFIGSAVEKKSVTKNHKRYHSTKVTKRSFDPYADLGTAVGLTQNEARHEKTAKGSESVEKLAAGEARASETTAKELESLHNGISEFTRASQSHIGPYDTSDPYVAKAKSEGKEAKLKAKEKKKFHEKGKAVKATPSVAEELNTIENLEKAIATEKSKVHPAVEEDEDSLSKNVGKEVKRLYSDIGGKKRSSLSSKRKSMKHPSRKSQIDKSKCKKRHKEVQIPKALKDPYVMIGTPSEDSKRQEIECAEYEDDNLKNAMQGQSDGGSKLDDKTPESQGNTQEENKENSSKEGGSKEENKEDASKQESPSEDASKQENPKEDASKQENPKEDASKQENPKEDTSKQESPKEENTKSESANEEKGQQEGPKDGQSNGNDQKAAQEANKENDSKQESSKEFSKEEGSKEDSPKQDESKDQATAEQGPTQDNSDAPEQNSSEEGQKQNEGSNGEAVKQESGSSDQGAKQEGSSDQGPKEESTDQGPKEGSTDQGPKEGSTDQGPKEGSTDQGAKQSEDATKENAKEEHKEDGAKEENSKESEGDKTKEMLAKEEQAKMAAKEAEAAYSSINNFNSDSSNGNSGSQDAQQQGNGPSGNPSSDSAKEGENAKQEGAKEENKEGGSTKEKDSKEVSKLIENNEKNQQEGGDTGESPQKQNSDTTADKDPSKAENSESTSEKAKEDSSSKGVSTDSLNSNPSPVEDASKPNPVDESKAGKEGEKESGDKASEENKQQTENGDPNSNVNNEDMTDYLMGRLTSDSTGTHYKPDKPQEQKKKTEHAKPTGGLSKLESAYASTGSSAPDRGDKKHSLHKYAAGKNPRDPYADMGQVTRSNIPSKPKDNFVFLKVEDKPLDDVSLTL</sequence>
<feature type="region of interest" description="Disordered" evidence="1">
    <location>
        <begin position="205"/>
        <end position="242"/>
    </location>
</feature>
<organism evidence="3 4">
    <name type="scientific">Clytia hemisphaerica</name>
    <dbReference type="NCBI Taxonomy" id="252671"/>
    <lineage>
        <taxon>Eukaryota</taxon>
        <taxon>Metazoa</taxon>
        <taxon>Cnidaria</taxon>
        <taxon>Hydrozoa</taxon>
        <taxon>Hydroidolina</taxon>
        <taxon>Leptothecata</taxon>
        <taxon>Obeliida</taxon>
        <taxon>Clytiidae</taxon>
        <taxon>Clytia</taxon>
    </lineage>
</organism>
<feature type="compositionally biased region" description="Basic residues" evidence="1">
    <location>
        <begin position="1621"/>
        <end position="1631"/>
    </location>
</feature>
<feature type="compositionally biased region" description="Basic and acidic residues" evidence="1">
    <location>
        <begin position="3050"/>
        <end position="3072"/>
    </location>
</feature>
<feature type="compositionally biased region" description="Polar residues" evidence="1">
    <location>
        <begin position="2059"/>
        <end position="2085"/>
    </location>
</feature>
<feature type="compositionally biased region" description="Polar residues" evidence="1">
    <location>
        <begin position="3223"/>
        <end position="3239"/>
    </location>
</feature>
<feature type="region of interest" description="Disordered" evidence="1">
    <location>
        <begin position="705"/>
        <end position="739"/>
    </location>
</feature>
<feature type="compositionally biased region" description="Polar residues" evidence="1">
    <location>
        <begin position="3187"/>
        <end position="3215"/>
    </location>
</feature>
<feature type="compositionally biased region" description="Polar residues" evidence="1">
    <location>
        <begin position="1921"/>
        <end position="1942"/>
    </location>
</feature>
<feature type="compositionally biased region" description="Basic and acidic residues" evidence="1">
    <location>
        <begin position="1479"/>
        <end position="1491"/>
    </location>
</feature>
<feature type="region of interest" description="Disordered" evidence="1">
    <location>
        <begin position="455"/>
        <end position="492"/>
    </location>
</feature>
<feature type="region of interest" description="Disordered" evidence="1">
    <location>
        <begin position="2247"/>
        <end position="2339"/>
    </location>
</feature>
<feature type="compositionally biased region" description="Basic and acidic residues" evidence="1">
    <location>
        <begin position="1769"/>
        <end position="1833"/>
    </location>
</feature>
<feature type="compositionally biased region" description="Basic and acidic residues" evidence="1">
    <location>
        <begin position="2378"/>
        <end position="2387"/>
    </location>
</feature>
<feature type="compositionally biased region" description="Basic and acidic residues" evidence="1">
    <location>
        <begin position="3366"/>
        <end position="3407"/>
    </location>
</feature>
<evidence type="ECO:0000313" key="3">
    <source>
        <dbReference type="EnsemblMetazoa" id="CLYHEMP013158.3"/>
    </source>
</evidence>
<keyword evidence="4" id="KW-1185">Reference proteome</keyword>
<feature type="compositionally biased region" description="Polar residues" evidence="1">
    <location>
        <begin position="1849"/>
        <end position="1861"/>
    </location>
</feature>
<feature type="compositionally biased region" description="Basic residues" evidence="1">
    <location>
        <begin position="2279"/>
        <end position="2339"/>
    </location>
</feature>
<feature type="region of interest" description="Disordered" evidence="1">
    <location>
        <begin position="506"/>
        <end position="528"/>
    </location>
</feature>
<feature type="region of interest" description="Disordered" evidence="1">
    <location>
        <begin position="1071"/>
        <end position="1099"/>
    </location>
</feature>
<proteinExistence type="predicted"/>
<feature type="compositionally biased region" description="Basic and acidic residues" evidence="1">
    <location>
        <begin position="2398"/>
        <end position="2413"/>
    </location>
</feature>
<feature type="compositionally biased region" description="Basic and acidic residues" evidence="1">
    <location>
        <begin position="3240"/>
        <end position="3272"/>
    </location>
</feature>
<feature type="compositionally biased region" description="Polar residues" evidence="1">
    <location>
        <begin position="1336"/>
        <end position="1351"/>
    </location>
</feature>
<protein>
    <submittedName>
        <fullName evidence="3">Uncharacterized protein</fullName>
    </submittedName>
</protein>
<feature type="compositionally biased region" description="Basic and acidic residues" evidence="1">
    <location>
        <begin position="3079"/>
        <end position="3137"/>
    </location>
</feature>
<evidence type="ECO:0000256" key="2">
    <source>
        <dbReference type="SAM" id="SignalP"/>
    </source>
</evidence>
<feature type="region of interest" description="Disordered" evidence="1">
    <location>
        <begin position="271"/>
        <end position="296"/>
    </location>
</feature>
<feature type="compositionally biased region" description="Basic and acidic residues" evidence="1">
    <location>
        <begin position="3466"/>
        <end position="3496"/>
    </location>
</feature>
<dbReference type="EnsemblMetazoa" id="CLYHEMT013158.3">
    <property type="protein sequence ID" value="CLYHEMP013158.3"/>
    <property type="gene ID" value="CLYHEMG013158"/>
</dbReference>
<feature type="compositionally biased region" description="Basic and acidic residues" evidence="1">
    <location>
        <begin position="1903"/>
        <end position="1920"/>
    </location>
</feature>
<feature type="chain" id="PRO_5029452517" evidence="2">
    <location>
        <begin position="30"/>
        <end position="3623"/>
    </location>
</feature>
<feature type="region of interest" description="Disordered" evidence="1">
    <location>
        <begin position="2923"/>
        <end position="3602"/>
    </location>
</feature>
<feature type="compositionally biased region" description="Polar residues" evidence="1">
    <location>
        <begin position="3449"/>
        <end position="3462"/>
    </location>
</feature>
<evidence type="ECO:0000256" key="1">
    <source>
        <dbReference type="SAM" id="MobiDB-lite"/>
    </source>
</evidence>
<feature type="region of interest" description="Disordered" evidence="1">
    <location>
        <begin position="1133"/>
        <end position="1154"/>
    </location>
</feature>
<feature type="compositionally biased region" description="Basic residues" evidence="1">
    <location>
        <begin position="459"/>
        <end position="479"/>
    </location>
</feature>
<feature type="compositionally biased region" description="Basic residues" evidence="1">
    <location>
        <begin position="279"/>
        <end position="292"/>
    </location>
</feature>
<feature type="compositionally biased region" description="Basic and acidic residues" evidence="1">
    <location>
        <begin position="3279"/>
        <end position="3328"/>
    </location>
</feature>
<feature type="compositionally biased region" description="Polar residues" evidence="1">
    <location>
        <begin position="3497"/>
        <end position="3510"/>
    </location>
</feature>
<feature type="region of interest" description="Disordered" evidence="1">
    <location>
        <begin position="1685"/>
        <end position="1720"/>
    </location>
</feature>
<feature type="compositionally biased region" description="Basic and acidic residues" evidence="1">
    <location>
        <begin position="3529"/>
        <end position="3545"/>
    </location>
</feature>
<feature type="compositionally biased region" description="Polar residues" evidence="1">
    <location>
        <begin position="2105"/>
        <end position="2116"/>
    </location>
</feature>
<feature type="region of interest" description="Disordered" evidence="1">
    <location>
        <begin position="2378"/>
        <end position="2466"/>
    </location>
</feature>
<feature type="compositionally biased region" description="Polar residues" evidence="1">
    <location>
        <begin position="643"/>
        <end position="652"/>
    </location>
</feature>
<feature type="compositionally biased region" description="Polar residues" evidence="1">
    <location>
        <begin position="2166"/>
        <end position="2184"/>
    </location>
</feature>
<evidence type="ECO:0000313" key="4">
    <source>
        <dbReference type="Proteomes" id="UP000594262"/>
    </source>
</evidence>
<feature type="compositionally biased region" description="Basic and acidic residues" evidence="1">
    <location>
        <begin position="480"/>
        <end position="492"/>
    </location>
</feature>
<feature type="compositionally biased region" description="Basic residues" evidence="1">
    <location>
        <begin position="1519"/>
        <end position="1583"/>
    </location>
</feature>
<feature type="region of interest" description="Disordered" evidence="1">
    <location>
        <begin position="1335"/>
        <end position="1640"/>
    </location>
</feature>
<dbReference type="RefSeq" id="XP_066913768.1">
    <property type="nucleotide sequence ID" value="XM_067057667.1"/>
</dbReference>
<feature type="compositionally biased region" description="Basic and acidic residues" evidence="1">
    <location>
        <begin position="2095"/>
        <end position="2104"/>
    </location>
</feature>
<dbReference type="OrthoDB" id="6022719at2759"/>
<feature type="compositionally biased region" description="Basic residues" evidence="1">
    <location>
        <begin position="1424"/>
        <end position="1433"/>
    </location>
</feature>
<feature type="compositionally biased region" description="Basic residues" evidence="1">
    <location>
        <begin position="2955"/>
        <end position="2972"/>
    </location>
</feature>
<feature type="signal peptide" evidence="2">
    <location>
        <begin position="1"/>
        <end position="29"/>
    </location>
</feature>